<keyword evidence="6 10" id="KW-0274">FAD</keyword>
<comment type="catalytic activity">
    <reaction evidence="9 10">
        <text>L-threonyl-[protein] + FAD = FMN-L-threonyl-[protein] + AMP + H(+)</text>
        <dbReference type="Rhea" id="RHEA:36847"/>
        <dbReference type="Rhea" id="RHEA-COMP:11060"/>
        <dbReference type="Rhea" id="RHEA-COMP:11061"/>
        <dbReference type="ChEBI" id="CHEBI:15378"/>
        <dbReference type="ChEBI" id="CHEBI:30013"/>
        <dbReference type="ChEBI" id="CHEBI:57692"/>
        <dbReference type="ChEBI" id="CHEBI:74257"/>
        <dbReference type="ChEBI" id="CHEBI:456215"/>
        <dbReference type="EC" id="2.7.1.180"/>
    </reaction>
</comment>
<comment type="similarity">
    <text evidence="10">Belongs to the ApbE family.</text>
</comment>
<accession>A0AAU8A628</accession>
<dbReference type="GO" id="GO:0016740">
    <property type="term" value="F:transferase activity"/>
    <property type="evidence" value="ECO:0007669"/>
    <property type="project" value="UniProtKB-UniRule"/>
</dbReference>
<evidence type="ECO:0000313" key="12">
    <source>
        <dbReference type="EMBL" id="XCC61635.1"/>
    </source>
</evidence>
<feature type="binding site" evidence="11">
    <location>
        <position position="249"/>
    </location>
    <ligand>
        <name>Mg(2+)</name>
        <dbReference type="ChEBI" id="CHEBI:18420"/>
    </ligand>
</feature>
<evidence type="ECO:0000256" key="2">
    <source>
        <dbReference type="ARBA" id="ARBA00016337"/>
    </source>
</evidence>
<gene>
    <name evidence="12" type="ORF">PUP29_08865</name>
</gene>
<keyword evidence="4 10" id="KW-0808">Transferase</keyword>
<evidence type="ECO:0000256" key="3">
    <source>
        <dbReference type="ARBA" id="ARBA00022630"/>
    </source>
</evidence>
<evidence type="ECO:0000256" key="5">
    <source>
        <dbReference type="ARBA" id="ARBA00022723"/>
    </source>
</evidence>
<evidence type="ECO:0000256" key="8">
    <source>
        <dbReference type="ARBA" id="ARBA00031306"/>
    </source>
</evidence>
<evidence type="ECO:0000256" key="4">
    <source>
        <dbReference type="ARBA" id="ARBA00022679"/>
    </source>
</evidence>
<dbReference type="PANTHER" id="PTHR30040:SF2">
    <property type="entry name" value="FAD:PROTEIN FMN TRANSFERASE"/>
    <property type="match status" value="1"/>
</dbReference>
<dbReference type="InterPro" id="IPR024932">
    <property type="entry name" value="ApbE"/>
</dbReference>
<dbReference type="Pfam" id="PF02424">
    <property type="entry name" value="ApbE"/>
    <property type="match status" value="1"/>
</dbReference>
<evidence type="ECO:0000256" key="7">
    <source>
        <dbReference type="ARBA" id="ARBA00022842"/>
    </source>
</evidence>
<evidence type="ECO:0000256" key="9">
    <source>
        <dbReference type="ARBA" id="ARBA00048540"/>
    </source>
</evidence>
<protein>
    <recommendedName>
        <fullName evidence="2 10">FAD:protein FMN transferase</fullName>
        <ecNumber evidence="1 10">2.7.1.180</ecNumber>
    </recommendedName>
    <alternativeName>
        <fullName evidence="8 10">Flavin transferase</fullName>
    </alternativeName>
</protein>
<organism evidence="12">
    <name type="scientific">Christensenella massiliensis</name>
    <dbReference type="NCBI Taxonomy" id="1805714"/>
    <lineage>
        <taxon>Bacteria</taxon>
        <taxon>Bacillati</taxon>
        <taxon>Bacillota</taxon>
        <taxon>Clostridia</taxon>
        <taxon>Christensenellales</taxon>
        <taxon>Christensenellaceae</taxon>
        <taxon>Christensenella</taxon>
    </lineage>
</organism>
<dbReference type="RefSeq" id="WP_353423033.1">
    <property type="nucleotide sequence ID" value="NZ_CP117826.1"/>
</dbReference>
<evidence type="ECO:0000256" key="10">
    <source>
        <dbReference type="PIRNR" id="PIRNR006268"/>
    </source>
</evidence>
<dbReference type="InterPro" id="IPR003374">
    <property type="entry name" value="ApbE-like_sf"/>
</dbReference>
<evidence type="ECO:0000256" key="6">
    <source>
        <dbReference type="ARBA" id="ARBA00022827"/>
    </source>
</evidence>
<dbReference type="PIRSF" id="PIRSF006268">
    <property type="entry name" value="ApbE"/>
    <property type="match status" value="1"/>
</dbReference>
<sequence length="301" mass="31528">MDTFITQTAYANNGDALTQNNEMIRRLEGEMSRTIETSDVCRANAAPGQDTEVSEETAEVLAAALDAAEDTGGAFSPALGSVIAAWGFGTEDAHVPSETELASALDQADYRTVTLSGNTVNTGGAMLDLGGVVKGYALDRAAENLKANGVQSAIISFGGSIYAVGEKPDGSSYKVGIRDPEGGENDYMATIELNGRFVSTSGTYERGFSEDGVYYHHVLDPATGFPVDNGLVAVTVLSDSGIRSDIYSTALLVMGAEKGAVFAEEHGIDALFLTEDKHIITTDGFAETYGLTVRNGAYSLG</sequence>
<keyword evidence="7 10" id="KW-0460">Magnesium</keyword>
<comment type="cofactor">
    <cofactor evidence="11">
        <name>Mg(2+)</name>
        <dbReference type="ChEBI" id="CHEBI:18420"/>
    </cofactor>
    <cofactor evidence="11">
        <name>Mn(2+)</name>
        <dbReference type="ChEBI" id="CHEBI:29035"/>
    </cofactor>
    <text evidence="11">Magnesium. Can also use manganese.</text>
</comment>
<feature type="binding site" evidence="11">
    <location>
        <position position="131"/>
    </location>
    <ligand>
        <name>Mg(2+)</name>
        <dbReference type="ChEBI" id="CHEBI:18420"/>
    </ligand>
</feature>
<keyword evidence="3 10" id="KW-0285">Flavoprotein</keyword>
<dbReference type="AlphaFoldDB" id="A0AAU8A628"/>
<reference evidence="12" key="1">
    <citation type="submission" date="2023-02" db="EMBL/GenBank/DDBJ databases">
        <title>Gut commensal Christensenella minuta modulates host metabolism via a new class of secondary bile acids.</title>
        <authorList>
            <person name="Liu C."/>
        </authorList>
    </citation>
    <scope>NUCLEOTIDE SEQUENCE</scope>
    <source>
        <strain evidence="12">CA70</strain>
    </source>
</reference>
<evidence type="ECO:0000256" key="11">
    <source>
        <dbReference type="PIRSR" id="PIRSR006268-2"/>
    </source>
</evidence>
<dbReference type="SUPFAM" id="SSF143631">
    <property type="entry name" value="ApbE-like"/>
    <property type="match status" value="1"/>
</dbReference>
<feature type="binding site" evidence="11">
    <location>
        <position position="245"/>
    </location>
    <ligand>
        <name>Mg(2+)</name>
        <dbReference type="ChEBI" id="CHEBI:18420"/>
    </ligand>
</feature>
<name>A0AAU8A628_9FIRM</name>
<dbReference type="GO" id="GO:0046872">
    <property type="term" value="F:metal ion binding"/>
    <property type="evidence" value="ECO:0007669"/>
    <property type="project" value="UniProtKB-UniRule"/>
</dbReference>
<proteinExistence type="inferred from homology"/>
<dbReference type="PANTHER" id="PTHR30040">
    <property type="entry name" value="THIAMINE BIOSYNTHESIS LIPOPROTEIN APBE"/>
    <property type="match status" value="1"/>
</dbReference>
<evidence type="ECO:0000256" key="1">
    <source>
        <dbReference type="ARBA" id="ARBA00011955"/>
    </source>
</evidence>
<dbReference type="EMBL" id="CP117826">
    <property type="protein sequence ID" value="XCC61635.1"/>
    <property type="molecule type" value="Genomic_DNA"/>
</dbReference>
<dbReference type="EC" id="2.7.1.180" evidence="1 10"/>
<keyword evidence="5 10" id="KW-0479">Metal-binding</keyword>
<dbReference type="Gene3D" id="3.10.520.10">
    <property type="entry name" value="ApbE-like domains"/>
    <property type="match status" value="1"/>
</dbReference>